<gene>
    <name evidence="2" type="ORF">Q9L58_006868</name>
</gene>
<protein>
    <submittedName>
        <fullName evidence="2">Uncharacterized protein</fullName>
    </submittedName>
</protein>
<reference evidence="2 3" key="1">
    <citation type="submission" date="2024-02" db="EMBL/GenBank/DDBJ databases">
        <title>Discinaceae phylogenomics.</title>
        <authorList>
            <person name="Dirks A.C."/>
            <person name="James T.Y."/>
        </authorList>
    </citation>
    <scope>NUCLEOTIDE SEQUENCE [LARGE SCALE GENOMIC DNA]</scope>
    <source>
        <strain evidence="2 3">ACD0624</strain>
    </source>
</reference>
<evidence type="ECO:0000256" key="1">
    <source>
        <dbReference type="SAM" id="MobiDB-lite"/>
    </source>
</evidence>
<sequence>MDPTHAYPDGKIRTPTVKLKAPPYTNTSEKKDLKPPHTADIIDHVFQPDACRATDQASLDYKRPITDTILEMGLDIWMTLSKAAMEKCEQAKSAGEKTFVHVFGKHGDTIEVFFDYNIDEKRLPTSYQTEPWMRWKNWAIR</sequence>
<evidence type="ECO:0000313" key="2">
    <source>
        <dbReference type="EMBL" id="KAL0634192.1"/>
    </source>
</evidence>
<organism evidence="2 3">
    <name type="scientific">Discina gigas</name>
    <dbReference type="NCBI Taxonomy" id="1032678"/>
    <lineage>
        <taxon>Eukaryota</taxon>
        <taxon>Fungi</taxon>
        <taxon>Dikarya</taxon>
        <taxon>Ascomycota</taxon>
        <taxon>Pezizomycotina</taxon>
        <taxon>Pezizomycetes</taxon>
        <taxon>Pezizales</taxon>
        <taxon>Discinaceae</taxon>
        <taxon>Discina</taxon>
    </lineage>
</organism>
<keyword evidence="3" id="KW-1185">Reference proteome</keyword>
<accession>A0ABR3GDZ5</accession>
<feature type="region of interest" description="Disordered" evidence="1">
    <location>
        <begin position="1"/>
        <end position="36"/>
    </location>
</feature>
<dbReference type="Proteomes" id="UP001447188">
    <property type="component" value="Unassembled WGS sequence"/>
</dbReference>
<dbReference type="EMBL" id="JBBBZM010000101">
    <property type="protein sequence ID" value="KAL0634192.1"/>
    <property type="molecule type" value="Genomic_DNA"/>
</dbReference>
<proteinExistence type="predicted"/>
<evidence type="ECO:0000313" key="3">
    <source>
        <dbReference type="Proteomes" id="UP001447188"/>
    </source>
</evidence>
<comment type="caution">
    <text evidence="2">The sequence shown here is derived from an EMBL/GenBank/DDBJ whole genome shotgun (WGS) entry which is preliminary data.</text>
</comment>
<name>A0ABR3GDZ5_9PEZI</name>